<keyword evidence="3" id="KW-0687">Ribonucleoprotein</keyword>
<keyword evidence="5" id="KW-0472">Membrane</keyword>
<organism evidence="7 8">
    <name type="scientific">Takifugu bimaculatus</name>
    <dbReference type="NCBI Taxonomy" id="433685"/>
    <lineage>
        <taxon>Eukaryota</taxon>
        <taxon>Metazoa</taxon>
        <taxon>Chordata</taxon>
        <taxon>Craniata</taxon>
        <taxon>Vertebrata</taxon>
        <taxon>Euteleostomi</taxon>
        <taxon>Actinopterygii</taxon>
        <taxon>Neopterygii</taxon>
        <taxon>Teleostei</taxon>
        <taxon>Neoteleostei</taxon>
        <taxon>Acanthomorphata</taxon>
        <taxon>Eupercaria</taxon>
        <taxon>Tetraodontiformes</taxon>
        <taxon>Tetradontoidea</taxon>
        <taxon>Tetraodontidae</taxon>
        <taxon>Takifugu</taxon>
    </lineage>
</organism>
<evidence type="ECO:0000313" key="7">
    <source>
        <dbReference type="EMBL" id="TNN00443.1"/>
    </source>
</evidence>
<evidence type="ECO:0000256" key="3">
    <source>
        <dbReference type="ARBA" id="ARBA00023274"/>
    </source>
</evidence>
<dbReference type="GO" id="GO:1990904">
    <property type="term" value="C:ribonucleoprotein complex"/>
    <property type="evidence" value="ECO:0007669"/>
    <property type="project" value="UniProtKB-KW"/>
</dbReference>
<dbReference type="GO" id="GO:0005840">
    <property type="term" value="C:ribosome"/>
    <property type="evidence" value="ECO:0007669"/>
    <property type="project" value="UniProtKB-KW"/>
</dbReference>
<name>A0A4Z2C888_9TELE</name>
<dbReference type="Pfam" id="PF00573">
    <property type="entry name" value="Ribosomal_L4"/>
    <property type="match status" value="1"/>
</dbReference>
<dbReference type="GO" id="GO:0003735">
    <property type="term" value="F:structural constituent of ribosome"/>
    <property type="evidence" value="ECO:0007669"/>
    <property type="project" value="InterPro"/>
</dbReference>
<dbReference type="InterPro" id="IPR023574">
    <property type="entry name" value="Ribosomal_uL4_dom_sf"/>
</dbReference>
<dbReference type="EMBL" id="SWLE01000004">
    <property type="protein sequence ID" value="TNN00443.1"/>
    <property type="molecule type" value="Genomic_DNA"/>
</dbReference>
<keyword evidence="5" id="KW-1133">Transmembrane helix</keyword>
<keyword evidence="5" id="KW-0812">Transmembrane</keyword>
<dbReference type="GO" id="GO:0006412">
    <property type="term" value="P:translation"/>
    <property type="evidence" value="ECO:0007669"/>
    <property type="project" value="InterPro"/>
</dbReference>
<reference evidence="7 8" key="1">
    <citation type="submission" date="2019-04" db="EMBL/GenBank/DDBJ databases">
        <title>The sequence and de novo assembly of Takifugu bimaculatus genome using PacBio and Hi-C technologies.</title>
        <authorList>
            <person name="Xu P."/>
            <person name="Liu B."/>
            <person name="Zhou Z."/>
        </authorList>
    </citation>
    <scope>NUCLEOTIDE SEQUENCE [LARGE SCALE GENOMIC DNA]</scope>
    <source>
        <strain evidence="7">TB-2018</strain>
        <tissue evidence="7">Muscle</tissue>
    </source>
</reference>
<feature type="compositionally biased region" description="Basic residues" evidence="4">
    <location>
        <begin position="299"/>
        <end position="309"/>
    </location>
</feature>
<dbReference type="AlphaFoldDB" id="A0A4Z2C888"/>
<evidence type="ECO:0000313" key="8">
    <source>
        <dbReference type="Proteomes" id="UP000516260"/>
    </source>
</evidence>
<comment type="similarity">
    <text evidence="1">Belongs to the universal ribosomal protein uL4 family.</text>
</comment>
<dbReference type="InterPro" id="IPR025755">
    <property type="entry name" value="Ribos_uL4_C_dom"/>
</dbReference>
<sequence>MQSVNWQVTRPVQSLGVQEELLLVSLVLEVVVLIALARVLLEICVVEVACLPQPKPGAAGTAGSTQPRSAMPSALPVAASAIPALVMSKGHRIEEIPEVPLVVEDKVEGYKKTKEAVLLLKKLKAWNDIKKVYASQRMRAGKGKMRNRRRIQRRGPCIVYNQDAGVTKAFRNIPGITLQNVNKMNLLRLAPGGHVGRFCIWTESAFRKLDELYGTWRKPSTQKVDYNLPMHKMTNTDLSRILKSEEIQKALRPPKKKIIRRVLKKNPLKNLRIMLKLNPYSKTARRHAILKHNPEIKAKMLKPKKKPKKKVEAAKPKA</sequence>
<gene>
    <name evidence="7" type="ORF">fugu_011689</name>
</gene>
<protein>
    <recommendedName>
        <fullName evidence="6">Large ribosomal subunit protein uL4 C-terminal domain-containing protein</fullName>
    </recommendedName>
</protein>
<dbReference type="Proteomes" id="UP000516260">
    <property type="component" value="Chromosome 12"/>
</dbReference>
<evidence type="ECO:0000256" key="2">
    <source>
        <dbReference type="ARBA" id="ARBA00022980"/>
    </source>
</evidence>
<dbReference type="FunFam" id="3.40.1370.10:FF:000021">
    <property type="entry name" value="Uncharacterized protein"/>
    <property type="match status" value="1"/>
</dbReference>
<dbReference type="Pfam" id="PF14374">
    <property type="entry name" value="Ribos_L4_asso_C"/>
    <property type="match status" value="1"/>
</dbReference>
<dbReference type="SUPFAM" id="SSF52166">
    <property type="entry name" value="Ribosomal protein L4"/>
    <property type="match status" value="1"/>
</dbReference>
<proteinExistence type="inferred from homology"/>
<evidence type="ECO:0000256" key="1">
    <source>
        <dbReference type="ARBA" id="ARBA00010528"/>
    </source>
</evidence>
<feature type="region of interest" description="Disordered" evidence="4">
    <location>
        <begin position="299"/>
        <end position="318"/>
    </location>
</feature>
<accession>A0A4Z2C888</accession>
<comment type="caution">
    <text evidence="7">The sequence shown here is derived from an EMBL/GenBank/DDBJ whole genome shotgun (WGS) entry which is preliminary data.</text>
</comment>
<evidence type="ECO:0000256" key="5">
    <source>
        <dbReference type="SAM" id="Phobius"/>
    </source>
</evidence>
<dbReference type="Gene3D" id="3.40.1370.10">
    <property type="match status" value="1"/>
</dbReference>
<feature type="transmembrane region" description="Helical" evidence="5">
    <location>
        <begin position="21"/>
        <end position="41"/>
    </location>
</feature>
<evidence type="ECO:0000256" key="4">
    <source>
        <dbReference type="SAM" id="MobiDB-lite"/>
    </source>
</evidence>
<dbReference type="InterPro" id="IPR045240">
    <property type="entry name" value="Ribosomal_uL4_euk/arch"/>
</dbReference>
<keyword evidence="2" id="KW-0689">Ribosomal protein</keyword>
<feature type="domain" description="Large ribosomal subunit protein uL4 C-terminal" evidence="6">
    <location>
        <begin position="225"/>
        <end position="295"/>
    </location>
</feature>
<keyword evidence="8" id="KW-1185">Reference proteome</keyword>
<evidence type="ECO:0000259" key="6">
    <source>
        <dbReference type="Pfam" id="PF14374"/>
    </source>
</evidence>
<dbReference type="PANTHER" id="PTHR19431">
    <property type="entry name" value="60S RIBOSOMAL PROTEIN L4"/>
    <property type="match status" value="1"/>
</dbReference>
<dbReference type="InterPro" id="IPR002136">
    <property type="entry name" value="Ribosomal_uL4"/>
</dbReference>